<dbReference type="OrthoDB" id="9799321at2"/>
<dbReference type="InterPro" id="IPR016181">
    <property type="entry name" value="Acyl_CoA_acyltransferase"/>
</dbReference>
<dbReference type="GO" id="GO:1990189">
    <property type="term" value="F:protein N-terminal-serine acetyltransferase activity"/>
    <property type="evidence" value="ECO:0007669"/>
    <property type="project" value="TreeGrafter"/>
</dbReference>
<dbReference type="InterPro" id="IPR000182">
    <property type="entry name" value="GNAT_dom"/>
</dbReference>
<protein>
    <submittedName>
        <fullName evidence="2">GNAT family N-acetyltransferase</fullName>
    </submittedName>
</protein>
<dbReference type="PANTHER" id="PTHR43441">
    <property type="entry name" value="RIBOSOMAL-PROTEIN-SERINE ACETYLTRANSFERASE"/>
    <property type="match status" value="1"/>
</dbReference>
<keyword evidence="3" id="KW-1185">Reference proteome</keyword>
<dbReference type="EMBL" id="VCIW01000003">
    <property type="protein sequence ID" value="TLS52943.1"/>
    <property type="molecule type" value="Genomic_DNA"/>
</dbReference>
<evidence type="ECO:0000313" key="3">
    <source>
        <dbReference type="Proteomes" id="UP000309676"/>
    </source>
</evidence>
<dbReference type="GO" id="GO:0008999">
    <property type="term" value="F:protein-N-terminal-alanine acetyltransferase activity"/>
    <property type="evidence" value="ECO:0007669"/>
    <property type="project" value="TreeGrafter"/>
</dbReference>
<dbReference type="SUPFAM" id="SSF55729">
    <property type="entry name" value="Acyl-CoA N-acyltransferases (Nat)"/>
    <property type="match status" value="1"/>
</dbReference>
<dbReference type="Gene3D" id="3.40.630.30">
    <property type="match status" value="1"/>
</dbReference>
<dbReference type="InterPro" id="IPR051908">
    <property type="entry name" value="Ribosomal_N-acetyltransferase"/>
</dbReference>
<dbReference type="PROSITE" id="PS51186">
    <property type="entry name" value="GNAT"/>
    <property type="match status" value="1"/>
</dbReference>
<gene>
    <name evidence="2" type="ORF">FE782_06110</name>
</gene>
<feature type="domain" description="N-acetyltransferase" evidence="1">
    <location>
        <begin position="3"/>
        <end position="161"/>
    </location>
</feature>
<evidence type="ECO:0000313" key="2">
    <source>
        <dbReference type="EMBL" id="TLS52943.1"/>
    </source>
</evidence>
<dbReference type="AlphaFoldDB" id="A0A5R9GJ93"/>
<sequence length="178" mass="20120">MTIRLKPFDLDESEALVSFLTGQPWPYHGNPNPSEESVRDGIANGRYAGEDTLTLWIVEGDEKLGLIRLFDLGDLTPVFDIRIDAARRGQGVGTAAVRLLADYVFTEFPDKIRFEGHTRNDNYAMRKTFAKAGFAKEAYHRKAWPTNGTLYDSVGYSILREDWAEGKVSPVDWNDVPY</sequence>
<name>A0A5R9GJ93_9BACL</name>
<dbReference type="RefSeq" id="WP_138193184.1">
    <property type="nucleotide sequence ID" value="NZ_VCIW01000003.1"/>
</dbReference>
<dbReference type="Pfam" id="PF13302">
    <property type="entry name" value="Acetyltransf_3"/>
    <property type="match status" value="1"/>
</dbReference>
<evidence type="ECO:0000259" key="1">
    <source>
        <dbReference type="PROSITE" id="PS51186"/>
    </source>
</evidence>
<proteinExistence type="predicted"/>
<organism evidence="2 3">
    <name type="scientific">Paenibacillus antri</name>
    <dbReference type="NCBI Taxonomy" id="2582848"/>
    <lineage>
        <taxon>Bacteria</taxon>
        <taxon>Bacillati</taxon>
        <taxon>Bacillota</taxon>
        <taxon>Bacilli</taxon>
        <taxon>Bacillales</taxon>
        <taxon>Paenibacillaceae</taxon>
        <taxon>Paenibacillus</taxon>
    </lineage>
</organism>
<accession>A0A5R9GJ93</accession>
<dbReference type="Proteomes" id="UP000309676">
    <property type="component" value="Unassembled WGS sequence"/>
</dbReference>
<keyword evidence="2" id="KW-0808">Transferase</keyword>
<comment type="caution">
    <text evidence="2">The sequence shown here is derived from an EMBL/GenBank/DDBJ whole genome shotgun (WGS) entry which is preliminary data.</text>
</comment>
<reference evidence="2 3" key="1">
    <citation type="submission" date="2019-05" db="EMBL/GenBank/DDBJ databases">
        <authorList>
            <person name="Narsing Rao M.P."/>
            <person name="Li W.J."/>
        </authorList>
    </citation>
    <scope>NUCLEOTIDE SEQUENCE [LARGE SCALE GENOMIC DNA]</scope>
    <source>
        <strain evidence="2 3">SYSU_K30003</strain>
    </source>
</reference>
<dbReference type="PANTHER" id="PTHR43441:SF2">
    <property type="entry name" value="FAMILY ACETYLTRANSFERASE, PUTATIVE (AFU_ORTHOLOGUE AFUA_7G00850)-RELATED"/>
    <property type="match status" value="1"/>
</dbReference>